<dbReference type="CDD" id="cd02440">
    <property type="entry name" value="AdoMet_MTases"/>
    <property type="match status" value="1"/>
</dbReference>
<dbReference type="AlphaFoldDB" id="A0A1G2EJ41"/>
<dbReference type="Pfam" id="PF13847">
    <property type="entry name" value="Methyltransf_31"/>
    <property type="match status" value="1"/>
</dbReference>
<dbReference type="InterPro" id="IPR025714">
    <property type="entry name" value="Methyltranfer_dom"/>
</dbReference>
<reference evidence="2 3" key="1">
    <citation type="journal article" date="2016" name="Nat. Commun.">
        <title>Thousands of microbial genomes shed light on interconnected biogeochemical processes in an aquifer system.</title>
        <authorList>
            <person name="Anantharaman K."/>
            <person name="Brown C.T."/>
            <person name="Hug L.A."/>
            <person name="Sharon I."/>
            <person name="Castelle C.J."/>
            <person name="Probst A.J."/>
            <person name="Thomas B.C."/>
            <person name="Singh A."/>
            <person name="Wilkins M.J."/>
            <person name="Karaoz U."/>
            <person name="Brodie E.L."/>
            <person name="Williams K.H."/>
            <person name="Hubbard S.S."/>
            <person name="Banfield J.F."/>
        </authorList>
    </citation>
    <scope>NUCLEOTIDE SEQUENCE [LARGE SCALE GENOMIC DNA]</scope>
</reference>
<proteinExistence type="predicted"/>
<dbReference type="Proteomes" id="UP000176216">
    <property type="component" value="Unassembled WGS sequence"/>
</dbReference>
<comment type="caution">
    <text evidence="2">The sequence shown here is derived from an EMBL/GenBank/DDBJ whole genome shotgun (WGS) entry which is preliminary data.</text>
</comment>
<dbReference type="Gene3D" id="3.40.50.150">
    <property type="entry name" value="Vaccinia Virus protein VP39"/>
    <property type="match status" value="1"/>
</dbReference>
<evidence type="ECO:0000313" key="2">
    <source>
        <dbReference type="EMBL" id="OGZ25592.1"/>
    </source>
</evidence>
<feature type="domain" description="Methyltransferase" evidence="1">
    <location>
        <begin position="23"/>
        <end position="134"/>
    </location>
</feature>
<evidence type="ECO:0000313" key="3">
    <source>
        <dbReference type="Proteomes" id="UP000176216"/>
    </source>
</evidence>
<gene>
    <name evidence="2" type="ORF">A2W71_01240</name>
</gene>
<dbReference type="InterPro" id="IPR029063">
    <property type="entry name" value="SAM-dependent_MTases_sf"/>
</dbReference>
<dbReference type="SUPFAM" id="SSF53335">
    <property type="entry name" value="S-adenosyl-L-methionine-dependent methyltransferases"/>
    <property type="match status" value="1"/>
</dbReference>
<protein>
    <recommendedName>
        <fullName evidence="1">Methyltransferase domain-containing protein</fullName>
    </recommendedName>
</protein>
<evidence type="ECO:0000259" key="1">
    <source>
        <dbReference type="Pfam" id="PF13847"/>
    </source>
</evidence>
<name>A0A1G2EJ41_9BACT</name>
<sequence>MVLEKGQSEFLNPTTILNGLGLKSNMLAAEFGCGSGGFAIPLANILEDGFVFAIDIQTAPLSALKSKAISERVNNIRIVHSDLEKSRGSSLSDLYLDLVLIPNLLFQVADKRVIISEAIRILKKRGKLAIIDWSPSVLQRPEGNRVSPEDIKTLCLDLGLDLEKEISAGKYHYCLVFVKK</sequence>
<organism evidence="2 3">
    <name type="scientific">Candidatus Nealsonbacteria bacterium RIFCSPLOWO2_02_39_8</name>
    <dbReference type="NCBI Taxonomy" id="1801674"/>
    <lineage>
        <taxon>Bacteria</taxon>
        <taxon>Candidatus Nealsoniibacteriota</taxon>
    </lineage>
</organism>
<dbReference type="EMBL" id="MHMJ01000021">
    <property type="protein sequence ID" value="OGZ25592.1"/>
    <property type="molecule type" value="Genomic_DNA"/>
</dbReference>
<accession>A0A1G2EJ41</accession>